<evidence type="ECO:0000313" key="2">
    <source>
        <dbReference type="Proteomes" id="UP000327157"/>
    </source>
</evidence>
<comment type="caution">
    <text evidence="1">The sequence shown here is derived from an EMBL/GenBank/DDBJ whole genome shotgun (WGS) entry which is preliminary data.</text>
</comment>
<keyword evidence="2" id="KW-1185">Reference proteome</keyword>
<reference evidence="1 2" key="3">
    <citation type="submission" date="2019-11" db="EMBL/GenBank/DDBJ databases">
        <title>A de novo genome assembly of a pear dwarfing rootstock.</title>
        <authorList>
            <person name="Wang F."/>
            <person name="Wang J."/>
            <person name="Li S."/>
            <person name="Zhang Y."/>
            <person name="Fang M."/>
            <person name="Ma L."/>
            <person name="Zhao Y."/>
            <person name="Jiang S."/>
        </authorList>
    </citation>
    <scope>NUCLEOTIDE SEQUENCE [LARGE SCALE GENOMIC DNA]</scope>
    <source>
        <strain evidence="1">S2</strain>
        <tissue evidence="1">Leaf</tissue>
    </source>
</reference>
<reference evidence="1 2" key="1">
    <citation type="submission" date="2019-09" db="EMBL/GenBank/DDBJ databases">
        <authorList>
            <person name="Ou C."/>
        </authorList>
    </citation>
    <scope>NUCLEOTIDE SEQUENCE [LARGE SCALE GENOMIC DNA]</scope>
    <source>
        <strain evidence="1">S2</strain>
        <tissue evidence="1">Leaf</tissue>
    </source>
</reference>
<sequence length="70" mass="7452">MRQSSGVVAVEPRRGRGRGFRIEVICGEVGDKLEGGEGVLMRAVSVWEVWAADSGGGGRTLKKISRHGSL</sequence>
<dbReference type="Proteomes" id="UP000327157">
    <property type="component" value="Chromosome 4"/>
</dbReference>
<protein>
    <submittedName>
        <fullName evidence="1">Uncharacterized protein</fullName>
    </submittedName>
</protein>
<reference evidence="2" key="2">
    <citation type="submission" date="2019-10" db="EMBL/GenBank/DDBJ databases">
        <title>A de novo genome assembly of a pear dwarfing rootstock.</title>
        <authorList>
            <person name="Wang F."/>
            <person name="Wang J."/>
            <person name="Li S."/>
            <person name="Zhang Y."/>
            <person name="Fang M."/>
            <person name="Ma L."/>
            <person name="Zhao Y."/>
            <person name="Jiang S."/>
        </authorList>
    </citation>
    <scope>NUCLEOTIDE SEQUENCE [LARGE SCALE GENOMIC DNA]</scope>
</reference>
<name>A0A5N5H4F2_9ROSA</name>
<organism evidence="1 2">
    <name type="scientific">Pyrus ussuriensis x Pyrus communis</name>
    <dbReference type="NCBI Taxonomy" id="2448454"/>
    <lineage>
        <taxon>Eukaryota</taxon>
        <taxon>Viridiplantae</taxon>
        <taxon>Streptophyta</taxon>
        <taxon>Embryophyta</taxon>
        <taxon>Tracheophyta</taxon>
        <taxon>Spermatophyta</taxon>
        <taxon>Magnoliopsida</taxon>
        <taxon>eudicotyledons</taxon>
        <taxon>Gunneridae</taxon>
        <taxon>Pentapetalae</taxon>
        <taxon>rosids</taxon>
        <taxon>fabids</taxon>
        <taxon>Rosales</taxon>
        <taxon>Rosaceae</taxon>
        <taxon>Amygdaloideae</taxon>
        <taxon>Maleae</taxon>
        <taxon>Pyrus</taxon>
    </lineage>
</organism>
<evidence type="ECO:0000313" key="1">
    <source>
        <dbReference type="EMBL" id="KAB2622806.1"/>
    </source>
</evidence>
<dbReference type="AlphaFoldDB" id="A0A5N5H4F2"/>
<accession>A0A5N5H4F2</accession>
<gene>
    <name evidence="1" type="ORF">D8674_024988</name>
</gene>
<dbReference type="EMBL" id="SMOL01000231">
    <property type="protein sequence ID" value="KAB2622806.1"/>
    <property type="molecule type" value="Genomic_DNA"/>
</dbReference>
<proteinExistence type="predicted"/>